<name>A0A817Q2I9_9BILA</name>
<dbReference type="PANTHER" id="PTHR40094">
    <property type="entry name" value="ALPHA-2-MACROGLOBULIN HOMOLOG"/>
    <property type="match status" value="1"/>
</dbReference>
<proteinExistence type="predicted"/>
<feature type="compositionally biased region" description="Acidic residues" evidence="2">
    <location>
        <begin position="523"/>
        <end position="536"/>
    </location>
</feature>
<dbReference type="InterPro" id="IPR008930">
    <property type="entry name" value="Terpenoid_cyclase/PrenylTrfase"/>
</dbReference>
<reference evidence="5" key="1">
    <citation type="submission" date="2021-02" db="EMBL/GenBank/DDBJ databases">
        <authorList>
            <person name="Nowell W R."/>
        </authorList>
    </citation>
    <scope>NUCLEOTIDE SEQUENCE</scope>
</reference>
<dbReference type="Pfam" id="PF01835">
    <property type="entry name" value="MG2"/>
    <property type="match status" value="1"/>
</dbReference>
<dbReference type="Pfam" id="PF17973">
    <property type="entry name" value="bMG10"/>
    <property type="match status" value="1"/>
</dbReference>
<dbReference type="GO" id="GO:0004866">
    <property type="term" value="F:endopeptidase inhibitor activity"/>
    <property type="evidence" value="ECO:0007669"/>
    <property type="project" value="InterPro"/>
</dbReference>
<feature type="domain" description="Alpha-2-macroglobulin bait region" evidence="3">
    <location>
        <begin position="1115"/>
        <end position="1274"/>
    </location>
</feature>
<keyword evidence="8" id="KW-1185">Reference proteome</keyword>
<accession>A0A817Q2I9</accession>
<dbReference type="InterPro" id="IPR051802">
    <property type="entry name" value="YfhM-like"/>
</dbReference>
<evidence type="ECO:0000256" key="1">
    <source>
        <dbReference type="ARBA" id="ARBA00022729"/>
    </source>
</evidence>
<evidence type="ECO:0000313" key="7">
    <source>
        <dbReference type="Proteomes" id="UP000663825"/>
    </source>
</evidence>
<dbReference type="SMART" id="SM01359">
    <property type="entry name" value="A2M_N_2"/>
    <property type="match status" value="1"/>
</dbReference>
<feature type="compositionally biased region" description="Acidic residues" evidence="2">
    <location>
        <begin position="685"/>
        <end position="695"/>
    </location>
</feature>
<dbReference type="Pfam" id="PF13205">
    <property type="entry name" value="Big_5"/>
    <property type="match status" value="1"/>
</dbReference>
<dbReference type="Gene3D" id="1.50.10.20">
    <property type="match status" value="1"/>
</dbReference>
<evidence type="ECO:0000313" key="6">
    <source>
        <dbReference type="EMBL" id="CAF4381667.1"/>
    </source>
</evidence>
<evidence type="ECO:0000259" key="3">
    <source>
        <dbReference type="SMART" id="SM01359"/>
    </source>
</evidence>
<dbReference type="InterPro" id="IPR001599">
    <property type="entry name" value="Macroglobln_a2"/>
</dbReference>
<dbReference type="Proteomes" id="UP000663825">
    <property type="component" value="Unassembled WGS sequence"/>
</dbReference>
<dbReference type="EMBL" id="CAJNXB010001693">
    <property type="protein sequence ID" value="CAF3188484.1"/>
    <property type="molecule type" value="Genomic_DNA"/>
</dbReference>
<feature type="region of interest" description="Disordered" evidence="2">
    <location>
        <begin position="516"/>
        <end position="548"/>
    </location>
</feature>
<evidence type="ECO:0000256" key="2">
    <source>
        <dbReference type="SAM" id="MobiDB-lite"/>
    </source>
</evidence>
<dbReference type="OrthoDB" id="9980391at2759"/>
<dbReference type="InterPro" id="IPR002890">
    <property type="entry name" value="MG2"/>
</dbReference>
<evidence type="ECO:0000259" key="4">
    <source>
        <dbReference type="SMART" id="SM01360"/>
    </source>
</evidence>
<dbReference type="PANTHER" id="PTHR40094:SF1">
    <property type="entry name" value="UBIQUITIN DOMAIN-CONTAINING PROTEIN"/>
    <property type="match status" value="1"/>
</dbReference>
<dbReference type="InterPro" id="IPR011625">
    <property type="entry name" value="A2M_N_BRD"/>
</dbReference>
<protein>
    <submittedName>
        <fullName evidence="5">Uncharacterized protein</fullName>
    </submittedName>
</protein>
<dbReference type="Pfam" id="PF07703">
    <property type="entry name" value="A2M_BRD"/>
    <property type="match status" value="1"/>
</dbReference>
<dbReference type="SMART" id="SM01360">
    <property type="entry name" value="A2M"/>
    <property type="match status" value="1"/>
</dbReference>
<dbReference type="EMBL" id="CAJOBP010002935">
    <property type="protein sequence ID" value="CAF4381667.1"/>
    <property type="molecule type" value="Genomic_DNA"/>
</dbReference>
<feature type="domain" description="Alpha-2-macroglobulin" evidence="4">
    <location>
        <begin position="1365"/>
        <end position="1454"/>
    </location>
</feature>
<dbReference type="Gene3D" id="2.60.40.1930">
    <property type="match status" value="1"/>
</dbReference>
<evidence type="ECO:0000313" key="8">
    <source>
        <dbReference type="Proteomes" id="UP000663873"/>
    </source>
</evidence>
<comment type="caution">
    <text evidence="5">The sequence shown here is derived from an EMBL/GenBank/DDBJ whole genome shotgun (WGS) entry which is preliminary data.</text>
</comment>
<dbReference type="Proteomes" id="UP000663873">
    <property type="component" value="Unassembled WGS sequence"/>
</dbReference>
<dbReference type="InterPro" id="IPR041246">
    <property type="entry name" value="Bact_MG10"/>
</dbReference>
<dbReference type="Pfam" id="PF00207">
    <property type="entry name" value="A2M"/>
    <property type="match status" value="1"/>
</dbReference>
<evidence type="ECO:0000313" key="5">
    <source>
        <dbReference type="EMBL" id="CAF3188484.1"/>
    </source>
</evidence>
<dbReference type="Gene3D" id="2.60.40.3710">
    <property type="match status" value="1"/>
</dbReference>
<organism evidence="5 7">
    <name type="scientific">Rotaria socialis</name>
    <dbReference type="NCBI Taxonomy" id="392032"/>
    <lineage>
        <taxon>Eukaryota</taxon>
        <taxon>Metazoa</taxon>
        <taxon>Spiralia</taxon>
        <taxon>Gnathifera</taxon>
        <taxon>Rotifera</taxon>
        <taxon>Eurotatoria</taxon>
        <taxon>Bdelloidea</taxon>
        <taxon>Philodinida</taxon>
        <taxon>Philodinidae</taxon>
        <taxon>Rotaria</taxon>
    </lineage>
</organism>
<dbReference type="Gene3D" id="2.20.130.20">
    <property type="match status" value="1"/>
</dbReference>
<keyword evidence="1" id="KW-0732">Signal</keyword>
<feature type="region of interest" description="Disordered" evidence="2">
    <location>
        <begin position="676"/>
        <end position="695"/>
    </location>
</feature>
<gene>
    <name evidence="5" type="ORF">TIS948_LOCUS11792</name>
    <name evidence="6" type="ORF">UJA718_LOCUS17800</name>
</gene>
<dbReference type="SUPFAM" id="SSF48239">
    <property type="entry name" value="Terpenoid cyclases/Protein prenyltransferases"/>
    <property type="match status" value="1"/>
</dbReference>
<sequence>MRPKLKHWLDDEQCEPSLFNFDIDEVNEADSETMTDVGEAPLHDDLQQQNLTRIQLEQLFSRASSVLVAESTNDQESFKRKKTIRVPKTSTMTKTPFPPPQSYRQEDFDISIEELKQLAKKPVGQLVIDRYSPNNKEIHYALSTVTLTFNQSMISISSLDEQMDPEDLGISLIPKVQGQWRWIDTKTVQFTAKHRFPYSTKYTLTVDKLRCVSAIGGKLDGEFFFEFSTKTLQVLQFLPDEIVSTLKPRCFLLFDQKIHINEIFKHICIVRDDGVKMENKELELLDEDTTKNEFKSYLNHKEGNLQEYIAFTFKNDLLKATEYTIQLPQDCPSAEGPLKTTTEWSAVFCTYEPLKIIDWFPNINDQYQQTIFPGRSWSITFNNSLDHASIKKSMFKVEPTLSDLGIEHTDDDNKRITILNNSQPNTVYTLSIQRGMLKDVYGQTLEQDPTEQPIQFHIEESNSPLYGTLRGESGIIIMDPGLLDEPYYSFIVCNYSELIIRINRVKPEHYQPNVLRFNARSGDDDDDEEEEEEKEKEEDQKEAIENNHNIPGEELLNEIIQTNCQRNEPKEIRIPLKTYLTKSSGVGQLFIFITTTKKAYKECEYRYWVDTRAILVWLQCTRLAVDTFASSNKDGTLTTLVTNLMTGAPINQAIVSILNQKQVTNQQGLCTIGRHKSDVKRTGEDQEEEEEEDTENELLVVEKGDDLYMEVDIYPSQSTDDIYIWHVFNDRGLYRPKEDVHIKGYVRLLKMEGEAKIPKYTQGVIDYIISDPRGEQLQESKVKLNRYGAFDIKFTLPDNVNLGQGYVEFRLSDSKSETTHYFEIQEFRRPEYKVSSMVRSSIAYYCHSTVDQYVIISCEGKLFAGGYLSDASVQWIVEAESTTFTPANRSDYMFGKAQSFSYYHGGRTQKQISYPTKHFQGKTTNKGQHEIKIIYHGIEQEPRPIIVRALAAITDLNSQTQETGTDFLIHPCTYYVGFRYVKNYGKKGEPVQTEVIVTDIDGNLINNILIQCEVIGYGKEQKEDQNGLTIFEGITDEQKLTVVSSNKDAVILDYIPKLGGRYNLSYSIKDEQGRLAMSSHENYYVCGGEEKEKEKEQEIDEHEHEVNSYVPMDSLTIVPNAKSYRPGDLCELLILAPFSPANGLILLDCDGQVSQPIGFQIETGKDSATVEFKISKDWIPNFAVHAELIGSTPREMKVTDSPYRPAIASHSVSLEVSRDLYKLNVLVDTYEPNKIYTPSSTIHIDIDVRQYVDNAPAKKAEVCLIVVDEAVLSLTDHKLQSLLEIFYPDRSQDITQFHSRTRCLLFDAQKIEQLKNEIKESLYLDECEGGGGGGGGGGGKRRGKFKSSAHDAEQKITVRSNFNPLACWTPSSVTDSSGRVSIEIKLPDNLTRYRVWALATNDKQYGIGEMSLTVQLPIMIRPSLPRFLNYGDTAYFSVILQNQTDQSLQLHTGLSATNAKLLTAQTNRPAIGYSIVLPPNKRAAVTFPIETMHSGTARFQFIVNTPRNKTSPSFGDAIEVSLPVFMPATSEAFATYDDTHEEVVIQPIKTPKHVLSQYGELSITTSSTALASLTDAIISLYTYRFECTEQLSSRILGIQSLWNVLQAFHCKQLPDISVLKTKLESDINILKGRQYPNGGFGYWTNRQDSHPDPYMSVHAAHCLAVILNKKVFDVDNNMLKNTLKYLENIESEIDQLPYSKHWSEKTRFSLISYALYVRAKFRQNMAHQALQIFQQSGFDKLSLEALGWLLIALSADKSHDNHQTIELIYNYLKGKVNETSETANFITSYGDDGQSVMFHSNQRTDAILLESLLCIDPESTLCTKLCKGLQAHKVKGAWKSTQENCFVLIALDKYFHIKEKDTPDCVVNIWYDNDYCGQHQYKGRTTNTYTVSIPMRTILALSSSFNMGSNDKNVVMHKRGNGRLYYRIAMDYASTSLQLNAVNYGFKIERTYTAIDHSSHVQQQPDGTWNFRLNEKIKVTLTMTTTQRRYHVALVDYLPAGCEPLNTKLKGTLADYTNSSVTRSKRNSRYNEYRLYSTIGWTEYENLRDERAEVFRALLWSGVYEWSYVMRATCAGTFIIPPAKAEEMYSPENFGRCTTEKVIID</sequence>
<dbReference type="InterPro" id="IPR032812">
    <property type="entry name" value="SbsA_Ig"/>
</dbReference>